<dbReference type="Proteomes" id="UP000030832">
    <property type="component" value="Unassembled WGS sequence"/>
</dbReference>
<dbReference type="RefSeq" id="WP_034631204.1">
    <property type="nucleotide sequence ID" value="NZ_JRJU01000023.1"/>
</dbReference>
<sequence length="94" mass="10713">MIWLALSIVIAGYLIGDGLKNMNNPGAKNILDTLDEGDEHELIKQGDVHYFMGISKDDAKKLIEEHPSIPHLMINHKVYYPKAKLREWLMKVGE</sequence>
<accession>A0A0B0ICT9</accession>
<keyword evidence="2" id="KW-1185">Reference proteome</keyword>
<name>A0A0B0ICT9_9BACI</name>
<comment type="caution">
    <text evidence="1">The sequence shown here is derived from an EMBL/GenBank/DDBJ whole genome shotgun (WGS) entry which is preliminary data.</text>
</comment>
<evidence type="ECO:0000313" key="2">
    <source>
        <dbReference type="Proteomes" id="UP000030832"/>
    </source>
</evidence>
<dbReference type="AlphaFoldDB" id="A0A0B0ICT9"/>
<dbReference type="OrthoDB" id="2361226at2"/>
<dbReference type="EMBL" id="JRJU01000023">
    <property type="protein sequence ID" value="KHF39130.1"/>
    <property type="molecule type" value="Genomic_DNA"/>
</dbReference>
<organism evidence="1 2">
    <name type="scientific">Halalkalibacter okhensis</name>
    <dbReference type="NCBI Taxonomy" id="333138"/>
    <lineage>
        <taxon>Bacteria</taxon>
        <taxon>Bacillati</taxon>
        <taxon>Bacillota</taxon>
        <taxon>Bacilli</taxon>
        <taxon>Bacillales</taxon>
        <taxon>Bacillaceae</taxon>
        <taxon>Halalkalibacter</taxon>
    </lineage>
</organism>
<reference evidence="1 2" key="1">
    <citation type="submission" date="2014-09" db="EMBL/GenBank/DDBJ databases">
        <title>Genome sequencing and annotation of Bacillus Okhensis strain Kh10-101T.</title>
        <authorList>
            <person name="Prakash J.S."/>
        </authorList>
    </citation>
    <scope>NUCLEOTIDE SEQUENCE [LARGE SCALE GENOMIC DNA]</scope>
    <source>
        <strain evidence="2">Kh10-101T</strain>
    </source>
</reference>
<evidence type="ECO:0000313" key="1">
    <source>
        <dbReference type="EMBL" id="KHF39130.1"/>
    </source>
</evidence>
<protein>
    <recommendedName>
        <fullName evidence="3">DNA-binding protein</fullName>
    </recommendedName>
</protein>
<dbReference type="STRING" id="333138.LQ50_17010"/>
<proteinExistence type="predicted"/>
<gene>
    <name evidence="1" type="ORF">LQ50_17010</name>
</gene>
<evidence type="ECO:0008006" key="3">
    <source>
        <dbReference type="Google" id="ProtNLM"/>
    </source>
</evidence>
<dbReference type="eggNOG" id="ENOG5032S5C">
    <property type="taxonomic scope" value="Bacteria"/>
</dbReference>